<feature type="domain" description="ABC transporter" evidence="1">
    <location>
        <begin position="49"/>
        <end position="119"/>
    </location>
</feature>
<dbReference type="GO" id="GO:0005524">
    <property type="term" value="F:ATP binding"/>
    <property type="evidence" value="ECO:0007669"/>
    <property type="project" value="InterPro"/>
</dbReference>
<organism evidence="2 3">
    <name type="scientific">Rhynchophorus ferrugineus</name>
    <name type="common">Red palm weevil</name>
    <name type="synonym">Curculio ferrugineus</name>
    <dbReference type="NCBI Taxonomy" id="354439"/>
    <lineage>
        <taxon>Eukaryota</taxon>
        <taxon>Metazoa</taxon>
        <taxon>Ecdysozoa</taxon>
        <taxon>Arthropoda</taxon>
        <taxon>Hexapoda</taxon>
        <taxon>Insecta</taxon>
        <taxon>Pterygota</taxon>
        <taxon>Neoptera</taxon>
        <taxon>Endopterygota</taxon>
        <taxon>Coleoptera</taxon>
        <taxon>Polyphaga</taxon>
        <taxon>Cucujiformia</taxon>
        <taxon>Curculionidae</taxon>
        <taxon>Dryophthorinae</taxon>
        <taxon>Rhynchophorus</taxon>
    </lineage>
</organism>
<evidence type="ECO:0000313" key="2">
    <source>
        <dbReference type="EMBL" id="KAF7274445.1"/>
    </source>
</evidence>
<dbReference type="OrthoDB" id="10255969at2759"/>
<name>A0A834I4S0_RHYFE</name>
<dbReference type="GO" id="GO:0016887">
    <property type="term" value="F:ATP hydrolysis activity"/>
    <property type="evidence" value="ECO:0007669"/>
    <property type="project" value="InterPro"/>
</dbReference>
<keyword evidence="3" id="KW-1185">Reference proteome</keyword>
<dbReference type="Proteomes" id="UP000625711">
    <property type="component" value="Unassembled WGS sequence"/>
</dbReference>
<protein>
    <recommendedName>
        <fullName evidence="1">ABC transporter domain-containing protein</fullName>
    </recommendedName>
</protein>
<dbReference type="Gene3D" id="3.40.50.300">
    <property type="entry name" value="P-loop containing nucleotide triphosphate hydrolases"/>
    <property type="match status" value="1"/>
</dbReference>
<comment type="caution">
    <text evidence="2">The sequence shown here is derived from an EMBL/GenBank/DDBJ whole genome shotgun (WGS) entry which is preliminary data.</text>
</comment>
<dbReference type="EMBL" id="JAACXV010012816">
    <property type="protein sequence ID" value="KAF7274445.1"/>
    <property type="molecule type" value="Genomic_DNA"/>
</dbReference>
<sequence>MTEGPADLEMRRRQFMTQQSTLQVRKQQAVCVRRAYKRYGTKANPYVILDGLNMTVPKGSIYGLLGASGCGKTTLLNCIVGRKRLNSGEIWVLGGTPGSRGSGVPGPRVGYMPQDISNLEQIQE</sequence>
<accession>A0A834I4S0</accession>
<dbReference type="PANTHER" id="PTHR43038:SF5">
    <property type="entry name" value="RE14039P"/>
    <property type="match status" value="1"/>
</dbReference>
<proteinExistence type="predicted"/>
<evidence type="ECO:0000259" key="1">
    <source>
        <dbReference type="Pfam" id="PF00005"/>
    </source>
</evidence>
<dbReference type="InterPro" id="IPR003439">
    <property type="entry name" value="ABC_transporter-like_ATP-bd"/>
</dbReference>
<evidence type="ECO:0000313" key="3">
    <source>
        <dbReference type="Proteomes" id="UP000625711"/>
    </source>
</evidence>
<dbReference type="Pfam" id="PF00005">
    <property type="entry name" value="ABC_tran"/>
    <property type="match status" value="1"/>
</dbReference>
<dbReference type="InterPro" id="IPR027417">
    <property type="entry name" value="P-loop_NTPase"/>
</dbReference>
<reference evidence="2" key="1">
    <citation type="submission" date="2020-08" db="EMBL/GenBank/DDBJ databases">
        <title>Genome sequencing and assembly of the red palm weevil Rhynchophorus ferrugineus.</title>
        <authorList>
            <person name="Dias G.B."/>
            <person name="Bergman C.M."/>
            <person name="Manee M."/>
        </authorList>
    </citation>
    <scope>NUCLEOTIDE SEQUENCE</scope>
    <source>
        <strain evidence="2">AA-2017</strain>
        <tissue evidence="2">Whole larva</tissue>
    </source>
</reference>
<gene>
    <name evidence="2" type="ORF">GWI33_012900</name>
</gene>
<dbReference type="PANTHER" id="PTHR43038">
    <property type="entry name" value="ATP-BINDING CASSETTE, SUB-FAMILY H, MEMBER 1"/>
    <property type="match status" value="1"/>
</dbReference>
<dbReference type="AlphaFoldDB" id="A0A834I4S0"/>
<dbReference type="SUPFAM" id="SSF52540">
    <property type="entry name" value="P-loop containing nucleoside triphosphate hydrolases"/>
    <property type="match status" value="1"/>
</dbReference>